<evidence type="ECO:0000313" key="2">
    <source>
        <dbReference type="Proteomes" id="UP001050691"/>
    </source>
</evidence>
<dbReference type="EMBL" id="BPWL01000004">
    <property type="protein sequence ID" value="GJJ09155.1"/>
    <property type="molecule type" value="Genomic_DNA"/>
</dbReference>
<dbReference type="SUPFAM" id="SSF53927">
    <property type="entry name" value="Cytidine deaminase-like"/>
    <property type="match status" value="1"/>
</dbReference>
<dbReference type="Proteomes" id="UP001050691">
    <property type="component" value="Unassembled WGS sequence"/>
</dbReference>
<dbReference type="AlphaFoldDB" id="A0AAV5A855"/>
<proteinExistence type="predicted"/>
<evidence type="ECO:0000313" key="1">
    <source>
        <dbReference type="EMBL" id="GJJ09155.1"/>
    </source>
</evidence>
<organism evidence="1 2">
    <name type="scientific">Clathrus columnatus</name>
    <dbReference type="NCBI Taxonomy" id="1419009"/>
    <lineage>
        <taxon>Eukaryota</taxon>
        <taxon>Fungi</taxon>
        <taxon>Dikarya</taxon>
        <taxon>Basidiomycota</taxon>
        <taxon>Agaricomycotina</taxon>
        <taxon>Agaricomycetes</taxon>
        <taxon>Phallomycetidae</taxon>
        <taxon>Phallales</taxon>
        <taxon>Clathraceae</taxon>
        <taxon>Clathrus</taxon>
    </lineage>
</organism>
<dbReference type="GO" id="GO:0003824">
    <property type="term" value="F:catalytic activity"/>
    <property type="evidence" value="ECO:0007669"/>
    <property type="project" value="InterPro"/>
</dbReference>
<dbReference type="Gene3D" id="3.40.140.10">
    <property type="entry name" value="Cytidine Deaminase, domain 2"/>
    <property type="match status" value="1"/>
</dbReference>
<protein>
    <recommendedName>
        <fullName evidence="3">CMP/dCMP-type deaminase domain-containing protein</fullName>
    </recommendedName>
</protein>
<comment type="caution">
    <text evidence="1">The sequence shown here is derived from an EMBL/GenBank/DDBJ whole genome shotgun (WGS) entry which is preliminary data.</text>
</comment>
<sequence>MLVRNEPAKPTPPSQNVADFDKQHMKHALAQAEIGFREGGVPIGAALVTSDGVVLGVGRNRRVQNGSAIRHGEDLNDVRCSRRIVWKILAVCLRRFIENVQCSQLYLLVPCAPAQSSYSGSKEYKHFIIIVVQPLDSSKGSDRRKYDFSSLITKGAESTLREYGVELINLDLDGCKKLMTEFIKLSPAVWNEDVGED</sequence>
<gene>
    <name evidence="1" type="ORF">Clacol_003377</name>
</gene>
<name>A0AAV5A855_9AGAM</name>
<evidence type="ECO:0008006" key="3">
    <source>
        <dbReference type="Google" id="ProtNLM"/>
    </source>
</evidence>
<reference evidence="1" key="1">
    <citation type="submission" date="2021-10" db="EMBL/GenBank/DDBJ databases">
        <title>De novo Genome Assembly of Clathrus columnatus (Basidiomycota, Fungi) Using Illumina and Nanopore Sequence Data.</title>
        <authorList>
            <person name="Ogiso-Tanaka E."/>
            <person name="Itagaki H."/>
            <person name="Hosoya T."/>
            <person name="Hosaka K."/>
        </authorList>
    </citation>
    <scope>NUCLEOTIDE SEQUENCE</scope>
    <source>
        <strain evidence="1">MO-923</strain>
    </source>
</reference>
<accession>A0AAV5A855</accession>
<keyword evidence="2" id="KW-1185">Reference proteome</keyword>
<dbReference type="GO" id="GO:0006139">
    <property type="term" value="P:nucleobase-containing compound metabolic process"/>
    <property type="evidence" value="ECO:0007669"/>
    <property type="project" value="UniProtKB-ARBA"/>
</dbReference>
<dbReference type="InterPro" id="IPR016193">
    <property type="entry name" value="Cytidine_deaminase-like"/>
</dbReference>